<dbReference type="InterPro" id="IPR032050">
    <property type="entry name" value="DUF4797"/>
</dbReference>
<keyword evidence="4" id="KW-1185">Reference proteome</keyword>
<evidence type="ECO:0000313" key="3">
    <source>
        <dbReference type="EMBL" id="KAG0725239.1"/>
    </source>
</evidence>
<feature type="region of interest" description="Disordered" evidence="1">
    <location>
        <begin position="54"/>
        <end position="113"/>
    </location>
</feature>
<evidence type="ECO:0000259" key="2">
    <source>
        <dbReference type="Pfam" id="PF16051"/>
    </source>
</evidence>
<organism evidence="3 4">
    <name type="scientific">Chionoecetes opilio</name>
    <name type="common">Atlantic snow crab</name>
    <name type="synonym">Cancer opilio</name>
    <dbReference type="NCBI Taxonomy" id="41210"/>
    <lineage>
        <taxon>Eukaryota</taxon>
        <taxon>Metazoa</taxon>
        <taxon>Ecdysozoa</taxon>
        <taxon>Arthropoda</taxon>
        <taxon>Crustacea</taxon>
        <taxon>Multicrustacea</taxon>
        <taxon>Malacostraca</taxon>
        <taxon>Eumalacostraca</taxon>
        <taxon>Eucarida</taxon>
        <taxon>Decapoda</taxon>
        <taxon>Pleocyemata</taxon>
        <taxon>Brachyura</taxon>
        <taxon>Eubrachyura</taxon>
        <taxon>Majoidea</taxon>
        <taxon>Majidae</taxon>
        <taxon>Chionoecetes</taxon>
    </lineage>
</organism>
<sequence>MYRRRPSESSERHELTPGTQHSQRRNESDIDTSHQPQYFKMSEQCLHRLLQPRIKTSTGSPNAMRLRRLSQPILARQRKSPEALLRKRRYSLGQGERQERGGSDDTHNRRRRSATHLRCTLATLTLANLTLCQLPNDASSPSTTASSPMDFPDSFFGSSCSRERRRSSVRRGSPWRNLRRALSLITVSCWRELDSSEERRKEGRSRERKGNGPKRILRAPTRYSYHRGVSGLPVTRTIVPCAK</sequence>
<dbReference type="Pfam" id="PF16051">
    <property type="entry name" value="DUF4797"/>
    <property type="match status" value="1"/>
</dbReference>
<comment type="caution">
    <text evidence="3">The sequence shown here is derived from an EMBL/GenBank/DDBJ whole genome shotgun (WGS) entry which is preliminary data.</text>
</comment>
<feature type="domain" description="DUF4797" evidence="2">
    <location>
        <begin position="213"/>
        <end position="236"/>
    </location>
</feature>
<reference evidence="3" key="1">
    <citation type="submission" date="2020-07" db="EMBL/GenBank/DDBJ databases">
        <title>The High-quality genome of the commercially important snow crab, Chionoecetes opilio.</title>
        <authorList>
            <person name="Jeong J.-H."/>
            <person name="Ryu S."/>
        </authorList>
    </citation>
    <scope>NUCLEOTIDE SEQUENCE</scope>
    <source>
        <strain evidence="3">MADBK_172401_WGS</strain>
        <tissue evidence="3">Digestive gland</tissue>
    </source>
</reference>
<feature type="compositionally biased region" description="Basic and acidic residues" evidence="1">
    <location>
        <begin position="96"/>
        <end position="107"/>
    </location>
</feature>
<feature type="region of interest" description="Disordered" evidence="1">
    <location>
        <begin position="1"/>
        <end position="34"/>
    </location>
</feature>
<dbReference type="OrthoDB" id="6381504at2759"/>
<evidence type="ECO:0000313" key="4">
    <source>
        <dbReference type="Proteomes" id="UP000770661"/>
    </source>
</evidence>
<dbReference type="EMBL" id="JACEEZ010005825">
    <property type="protein sequence ID" value="KAG0725239.1"/>
    <property type="molecule type" value="Genomic_DNA"/>
</dbReference>
<protein>
    <recommendedName>
        <fullName evidence="2">DUF4797 domain-containing protein</fullName>
    </recommendedName>
</protein>
<name>A0A8J5CXZ3_CHIOP</name>
<accession>A0A8J5CXZ3</accession>
<feature type="compositionally biased region" description="Low complexity" evidence="1">
    <location>
        <begin position="138"/>
        <end position="148"/>
    </location>
</feature>
<feature type="compositionally biased region" description="Basic and acidic residues" evidence="1">
    <location>
        <begin position="1"/>
        <end position="15"/>
    </location>
</feature>
<feature type="region of interest" description="Disordered" evidence="1">
    <location>
        <begin position="196"/>
        <end position="215"/>
    </location>
</feature>
<dbReference type="AlphaFoldDB" id="A0A8J5CXZ3"/>
<dbReference type="Proteomes" id="UP000770661">
    <property type="component" value="Unassembled WGS sequence"/>
</dbReference>
<gene>
    <name evidence="3" type="ORF">GWK47_038991</name>
</gene>
<feature type="compositionally biased region" description="Basic and acidic residues" evidence="1">
    <location>
        <begin position="196"/>
        <end position="210"/>
    </location>
</feature>
<feature type="region of interest" description="Disordered" evidence="1">
    <location>
        <begin position="138"/>
        <end position="159"/>
    </location>
</feature>
<evidence type="ECO:0000256" key="1">
    <source>
        <dbReference type="SAM" id="MobiDB-lite"/>
    </source>
</evidence>
<proteinExistence type="predicted"/>